<organism evidence="8 9">
    <name type="scientific">Paenibacillus agilis</name>
    <dbReference type="NCBI Taxonomy" id="3020863"/>
    <lineage>
        <taxon>Bacteria</taxon>
        <taxon>Bacillati</taxon>
        <taxon>Bacillota</taxon>
        <taxon>Bacilli</taxon>
        <taxon>Bacillales</taxon>
        <taxon>Paenibacillaceae</taxon>
        <taxon>Paenibacillus</taxon>
    </lineage>
</organism>
<evidence type="ECO:0000256" key="5">
    <source>
        <dbReference type="ARBA" id="ARBA00023244"/>
    </source>
</evidence>
<evidence type="ECO:0000256" key="3">
    <source>
        <dbReference type="ARBA" id="ARBA00023002"/>
    </source>
</evidence>
<dbReference type="SUPFAM" id="SSF51735">
    <property type="entry name" value="NAD(P)-binding Rossmann-fold domains"/>
    <property type="match status" value="1"/>
</dbReference>
<dbReference type="Proteomes" id="UP000318102">
    <property type="component" value="Unassembled WGS sequence"/>
</dbReference>
<evidence type="ECO:0000313" key="9">
    <source>
        <dbReference type="Proteomes" id="UP000318102"/>
    </source>
</evidence>
<dbReference type="GO" id="GO:0043115">
    <property type="term" value="F:precorrin-2 dehydrogenase activity"/>
    <property type="evidence" value="ECO:0007669"/>
    <property type="project" value="UniProtKB-EC"/>
</dbReference>
<evidence type="ECO:0000313" key="8">
    <source>
        <dbReference type="EMBL" id="TVX87240.1"/>
    </source>
</evidence>
<dbReference type="GO" id="GO:0019354">
    <property type="term" value="P:siroheme biosynthetic process"/>
    <property type="evidence" value="ECO:0007669"/>
    <property type="project" value="UniProtKB-UniPathway"/>
</dbReference>
<dbReference type="InterPro" id="IPR006367">
    <property type="entry name" value="Sirohaem_synthase_N"/>
</dbReference>
<proteinExistence type="predicted"/>
<keyword evidence="5" id="KW-0627">Porphyrin biosynthesis</keyword>
<dbReference type="GO" id="GO:0004325">
    <property type="term" value="F:ferrochelatase activity"/>
    <property type="evidence" value="ECO:0007669"/>
    <property type="project" value="InterPro"/>
</dbReference>
<protein>
    <recommendedName>
        <fullName evidence="2">precorrin-2 dehydrogenase</fullName>
        <ecNumber evidence="2">1.3.1.76</ecNumber>
    </recommendedName>
</protein>
<dbReference type="SUPFAM" id="SSF75615">
    <property type="entry name" value="Siroheme synthase middle domains-like"/>
    <property type="match status" value="1"/>
</dbReference>
<comment type="caution">
    <text evidence="8">The sequence shown here is derived from an EMBL/GenBank/DDBJ whole genome shotgun (WGS) entry which is preliminary data.</text>
</comment>
<sequence length="225" mass="25457">MGQQLEYSQYAIMLNMKDKRSVVIGGGIVATRKVKQLLDSGAEVMVVSPTLTPALRRLLQEGTICVQLRDYERTDLQDATLVFAATDDEDVNLQIAEDARVVRTFVNVAHAPHLSDFTNPGVLRYGPIQINVSTGGASPTLTRHIVDKVDRIIDDRLGILAERLLESRLAAQRTIANDTLRHELLRRFGDVCWEAWEQQQPFPEWDIWFHETFPLLTACEEEKTT</sequence>
<dbReference type="NCBIfam" id="TIGR01470">
    <property type="entry name" value="cysG_Nterm"/>
    <property type="match status" value="1"/>
</dbReference>
<evidence type="ECO:0000256" key="2">
    <source>
        <dbReference type="ARBA" id="ARBA00012400"/>
    </source>
</evidence>
<dbReference type="Pfam" id="PF13241">
    <property type="entry name" value="NAD_binding_7"/>
    <property type="match status" value="1"/>
</dbReference>
<dbReference type="Gene3D" id="3.30.160.110">
    <property type="entry name" value="Siroheme synthase, domain 2"/>
    <property type="match status" value="1"/>
</dbReference>
<evidence type="ECO:0000256" key="1">
    <source>
        <dbReference type="ARBA" id="ARBA00005010"/>
    </source>
</evidence>
<dbReference type="OrthoDB" id="9773765at2"/>
<dbReference type="InterPro" id="IPR028281">
    <property type="entry name" value="Sirohaem_synthase_central"/>
</dbReference>
<feature type="domain" description="Siroheme synthase central" evidence="7">
    <location>
        <begin position="126"/>
        <end position="145"/>
    </location>
</feature>
<evidence type="ECO:0000256" key="4">
    <source>
        <dbReference type="ARBA" id="ARBA00023027"/>
    </source>
</evidence>
<dbReference type="PANTHER" id="PTHR35330">
    <property type="entry name" value="SIROHEME BIOSYNTHESIS PROTEIN MET8"/>
    <property type="match status" value="1"/>
</dbReference>
<dbReference type="EMBL" id="VNJK01000004">
    <property type="protein sequence ID" value="TVX87240.1"/>
    <property type="molecule type" value="Genomic_DNA"/>
</dbReference>
<dbReference type="Gene3D" id="3.40.50.720">
    <property type="entry name" value="NAD(P)-binding Rossmann-like Domain"/>
    <property type="match status" value="1"/>
</dbReference>
<keyword evidence="9" id="KW-1185">Reference proteome</keyword>
<dbReference type="EC" id="1.3.1.76" evidence="2"/>
<dbReference type="Pfam" id="PF14824">
    <property type="entry name" value="Sirohm_synth_M"/>
    <property type="match status" value="1"/>
</dbReference>
<dbReference type="InterPro" id="IPR028161">
    <property type="entry name" value="Met8-like"/>
</dbReference>
<comment type="catalytic activity">
    <reaction evidence="6">
        <text>precorrin-2 + NAD(+) = sirohydrochlorin + NADH + 2 H(+)</text>
        <dbReference type="Rhea" id="RHEA:15613"/>
        <dbReference type="ChEBI" id="CHEBI:15378"/>
        <dbReference type="ChEBI" id="CHEBI:57540"/>
        <dbReference type="ChEBI" id="CHEBI:57945"/>
        <dbReference type="ChEBI" id="CHEBI:58351"/>
        <dbReference type="ChEBI" id="CHEBI:58827"/>
        <dbReference type="EC" id="1.3.1.76"/>
    </reaction>
</comment>
<keyword evidence="4" id="KW-0520">NAD</keyword>
<accession>A0A559IIA0</accession>
<dbReference type="UniPathway" id="UPA00262">
    <property type="reaction ID" value="UER00222"/>
</dbReference>
<keyword evidence="3" id="KW-0560">Oxidoreductase</keyword>
<comment type="pathway">
    <text evidence="1">Porphyrin-containing compound metabolism; siroheme biosynthesis; sirohydrochlorin from precorrin-2: step 1/1.</text>
</comment>
<evidence type="ECO:0000256" key="6">
    <source>
        <dbReference type="ARBA" id="ARBA00047561"/>
    </source>
</evidence>
<dbReference type="AlphaFoldDB" id="A0A559IIA0"/>
<name>A0A559IIA0_9BACL</name>
<gene>
    <name evidence="8" type="ORF">FPZ44_22430</name>
</gene>
<dbReference type="PANTHER" id="PTHR35330:SF1">
    <property type="entry name" value="SIROHEME BIOSYNTHESIS PROTEIN MET8"/>
    <property type="match status" value="1"/>
</dbReference>
<reference evidence="8 9" key="1">
    <citation type="submission" date="2019-07" db="EMBL/GenBank/DDBJ databases">
        <authorList>
            <person name="Kim J."/>
        </authorList>
    </citation>
    <scope>NUCLEOTIDE SEQUENCE [LARGE SCALE GENOMIC DNA]</scope>
    <source>
        <strain evidence="8 9">N4</strain>
    </source>
</reference>
<dbReference type="InterPro" id="IPR036291">
    <property type="entry name" value="NAD(P)-bd_dom_sf"/>
</dbReference>
<evidence type="ECO:0000259" key="7">
    <source>
        <dbReference type="Pfam" id="PF14824"/>
    </source>
</evidence>
<dbReference type="RefSeq" id="WP_144994133.1">
    <property type="nucleotide sequence ID" value="NZ_VNJK01000004.1"/>
</dbReference>